<evidence type="ECO:0008006" key="9">
    <source>
        <dbReference type="Google" id="ProtNLM"/>
    </source>
</evidence>
<evidence type="ECO:0000313" key="7">
    <source>
        <dbReference type="EMBL" id="BBF79676.1"/>
    </source>
</evidence>
<reference evidence="8" key="1">
    <citation type="journal article" date="2017" name="Biotechnol. Biofuels">
        <title>Evaluation of environmental bacterial communities as a factor affecting the growth of duckweed Lemna minor.</title>
        <authorList>
            <person name="Ishizawa H."/>
            <person name="Kuroda M."/>
            <person name="Morikawa M."/>
            <person name="Ike M."/>
        </authorList>
    </citation>
    <scope>NUCLEOTIDE SEQUENCE [LARGE SCALE GENOMIC DNA]</scope>
    <source>
        <strain evidence="8">M6</strain>
    </source>
</reference>
<comment type="similarity">
    <text evidence="2">Belongs to the autoinducer-2 exporter (AI-2E) (TC 2.A.86) family.</text>
</comment>
<evidence type="ECO:0000256" key="5">
    <source>
        <dbReference type="ARBA" id="ARBA00023136"/>
    </source>
</evidence>
<evidence type="ECO:0000256" key="2">
    <source>
        <dbReference type="ARBA" id="ARBA00009773"/>
    </source>
</evidence>
<reference evidence="8" key="2">
    <citation type="journal article" date="2017" name="Plant Physiol. Biochem.">
        <title>Differential oxidative and antioxidative response of duckweed Lemna minor toward plant growth promoting/inhibiting bacteria.</title>
        <authorList>
            <person name="Ishizawa H."/>
            <person name="Kuroda M."/>
            <person name="Morikawa M."/>
            <person name="Ike M."/>
        </authorList>
    </citation>
    <scope>NUCLEOTIDE SEQUENCE [LARGE SCALE GENOMIC DNA]</scope>
    <source>
        <strain evidence="8">M6</strain>
    </source>
</reference>
<comment type="subcellular location">
    <subcellularLocation>
        <location evidence="1">Membrane</location>
        <topology evidence="1">Multi-pass membrane protein</topology>
    </subcellularLocation>
</comment>
<evidence type="ECO:0000256" key="3">
    <source>
        <dbReference type="ARBA" id="ARBA00022692"/>
    </source>
</evidence>
<evidence type="ECO:0000256" key="1">
    <source>
        <dbReference type="ARBA" id="ARBA00004141"/>
    </source>
</evidence>
<evidence type="ECO:0000256" key="6">
    <source>
        <dbReference type="SAM" id="Phobius"/>
    </source>
</evidence>
<protein>
    <recommendedName>
        <fullName evidence="9">AI-2E family transporter</fullName>
    </recommendedName>
</protein>
<dbReference type="OrthoDB" id="5761230at2"/>
<keyword evidence="4 6" id="KW-1133">Transmembrane helix</keyword>
<accession>A0A3G9FZA1</accession>
<evidence type="ECO:0000256" key="4">
    <source>
        <dbReference type="ARBA" id="ARBA00022989"/>
    </source>
</evidence>
<keyword evidence="3 6" id="KW-0812">Transmembrane</keyword>
<dbReference type="PANTHER" id="PTHR21716:SF62">
    <property type="entry name" value="TRANSPORT PROTEIN YDBI-RELATED"/>
    <property type="match status" value="1"/>
</dbReference>
<sequence length="352" mass="37213">MFFARNRLDAGFVQKTLFLLMVVGLSLLAFKLIGIWLLVFGAVVVATVLRATAEPLVKYLKLKDNWAVLLALLFLVSFLAASGWLFGSEIVRQTNNLSRELPEAWAQLQERLRASEAGATVLDQINNLGQQASGVLSLVPKIAGEIASSIANLVVVVVAGIFMAMHPRSYRDGVVRLFPKSQKERVRDGLNLSGKALRLWLLGQLFSMVLVGSLTAIGLSIAGVPSAGALGLMSGLAQFVPIVGPVVSAGPGLLLAASENMTTFVAALVIYVGVSQLESNIITPMVQKHVAAVPTVITLFAVLGFGSLLGPLGVLFATPLTVVAHTLVMKFYVGEVLGDHGAEAEVSGEAET</sequence>
<feature type="transmembrane region" description="Helical" evidence="6">
    <location>
        <begin position="12"/>
        <end position="29"/>
    </location>
</feature>
<dbReference type="InterPro" id="IPR002549">
    <property type="entry name" value="AI-2E-like"/>
</dbReference>
<gene>
    <name evidence="7" type="ORF">EM6_0245</name>
</gene>
<feature type="transmembrane region" description="Helical" evidence="6">
    <location>
        <begin position="65"/>
        <end position="86"/>
    </location>
</feature>
<dbReference type="GO" id="GO:0016020">
    <property type="term" value="C:membrane"/>
    <property type="evidence" value="ECO:0007669"/>
    <property type="project" value="UniProtKB-SubCell"/>
</dbReference>
<feature type="transmembrane region" description="Helical" evidence="6">
    <location>
        <begin position="253"/>
        <end position="274"/>
    </location>
</feature>
<organism evidence="7 8">
    <name type="scientific">Asticcacaulis excentricus</name>
    <dbReference type="NCBI Taxonomy" id="78587"/>
    <lineage>
        <taxon>Bacteria</taxon>
        <taxon>Pseudomonadati</taxon>
        <taxon>Pseudomonadota</taxon>
        <taxon>Alphaproteobacteria</taxon>
        <taxon>Caulobacterales</taxon>
        <taxon>Caulobacteraceae</taxon>
        <taxon>Asticcacaulis</taxon>
    </lineage>
</organism>
<dbReference type="GO" id="GO:0055085">
    <property type="term" value="P:transmembrane transport"/>
    <property type="evidence" value="ECO:0007669"/>
    <property type="project" value="TreeGrafter"/>
</dbReference>
<dbReference type="Proteomes" id="UP000278756">
    <property type="component" value="Chromosome 1"/>
</dbReference>
<dbReference type="PANTHER" id="PTHR21716">
    <property type="entry name" value="TRANSMEMBRANE PROTEIN"/>
    <property type="match status" value="1"/>
</dbReference>
<proteinExistence type="inferred from homology"/>
<keyword evidence="5 6" id="KW-0472">Membrane</keyword>
<feature type="transmembrane region" description="Helical" evidence="6">
    <location>
        <begin position="146"/>
        <end position="165"/>
    </location>
</feature>
<feature type="transmembrane region" description="Helical" evidence="6">
    <location>
        <begin position="205"/>
        <end position="233"/>
    </location>
</feature>
<dbReference type="Pfam" id="PF01594">
    <property type="entry name" value="AI-2E_transport"/>
    <property type="match status" value="1"/>
</dbReference>
<dbReference type="EMBL" id="AP018827">
    <property type="protein sequence ID" value="BBF79676.1"/>
    <property type="molecule type" value="Genomic_DNA"/>
</dbReference>
<evidence type="ECO:0000313" key="8">
    <source>
        <dbReference type="Proteomes" id="UP000278756"/>
    </source>
</evidence>
<dbReference type="AlphaFoldDB" id="A0A3G9FZA1"/>
<name>A0A3G9FZA1_9CAUL</name>
<dbReference type="RefSeq" id="WP_126419665.1">
    <property type="nucleotide sequence ID" value="NZ_AP018827.1"/>
</dbReference>